<dbReference type="Pfam" id="PF13456">
    <property type="entry name" value="RVT_3"/>
    <property type="match status" value="1"/>
</dbReference>
<dbReference type="InterPro" id="IPR053151">
    <property type="entry name" value="RNase_H-like"/>
</dbReference>
<dbReference type="EMBL" id="CACTIH010000307">
    <property type="protein sequence ID" value="CAA2959141.1"/>
    <property type="molecule type" value="Genomic_DNA"/>
</dbReference>
<sequence>MSLQVEYGLGFKQQHRPKLMQYAKPLFGCLKLNIDGCFRGSLAVDGGVLRNANGDVVFAFHEFYDESCSNILETELCTLLTALKLCFENDNFFKFNIWAELDFIVGARCVEGRTDKSLSVESLHILDEIKFSCHRFQVGFTHIYREGNDTMDHMALQGFYTTGSLPVDGGVLRDANGDVVFAFYEFYDESCSNILELELHALLKDLKLCFENGYLFKFSIWAKLDF</sequence>
<dbReference type="SUPFAM" id="SSF53098">
    <property type="entry name" value="Ribonuclease H-like"/>
    <property type="match status" value="1"/>
</dbReference>
<proteinExistence type="predicted"/>
<dbReference type="PANTHER" id="PTHR47723:SF19">
    <property type="entry name" value="POLYNUCLEOTIDYL TRANSFERASE, RIBONUCLEASE H-LIKE SUPERFAMILY PROTEIN"/>
    <property type="match status" value="1"/>
</dbReference>
<dbReference type="InterPro" id="IPR036397">
    <property type="entry name" value="RNaseH_sf"/>
</dbReference>
<dbReference type="Proteomes" id="UP000594638">
    <property type="component" value="Unassembled WGS sequence"/>
</dbReference>
<gene>
    <name evidence="2" type="ORF">OLEA9_A015995</name>
</gene>
<feature type="domain" description="RNase H type-1" evidence="1">
    <location>
        <begin position="33"/>
        <end position="155"/>
    </location>
</feature>
<reference evidence="2 3" key="1">
    <citation type="submission" date="2019-12" db="EMBL/GenBank/DDBJ databases">
        <authorList>
            <person name="Alioto T."/>
            <person name="Alioto T."/>
            <person name="Gomez Garrido J."/>
        </authorList>
    </citation>
    <scope>NUCLEOTIDE SEQUENCE [LARGE SCALE GENOMIC DNA]</scope>
</reference>
<dbReference type="InterPro" id="IPR044730">
    <property type="entry name" value="RNase_H-like_dom_plant"/>
</dbReference>
<protein>
    <submittedName>
        <fullName evidence="2">Ribonuclease H</fullName>
    </submittedName>
</protein>
<dbReference type="InterPro" id="IPR002156">
    <property type="entry name" value="RNaseH_domain"/>
</dbReference>
<accession>A0A8S0PVQ9</accession>
<evidence type="ECO:0000313" key="3">
    <source>
        <dbReference type="Proteomes" id="UP000594638"/>
    </source>
</evidence>
<organism evidence="2 3">
    <name type="scientific">Olea europaea subsp. europaea</name>
    <dbReference type="NCBI Taxonomy" id="158383"/>
    <lineage>
        <taxon>Eukaryota</taxon>
        <taxon>Viridiplantae</taxon>
        <taxon>Streptophyta</taxon>
        <taxon>Embryophyta</taxon>
        <taxon>Tracheophyta</taxon>
        <taxon>Spermatophyta</taxon>
        <taxon>Magnoliopsida</taxon>
        <taxon>eudicotyledons</taxon>
        <taxon>Gunneridae</taxon>
        <taxon>Pentapetalae</taxon>
        <taxon>asterids</taxon>
        <taxon>lamiids</taxon>
        <taxon>Lamiales</taxon>
        <taxon>Oleaceae</taxon>
        <taxon>Oleeae</taxon>
        <taxon>Olea</taxon>
    </lineage>
</organism>
<name>A0A8S0PVQ9_OLEEU</name>
<dbReference type="OrthoDB" id="1751681at2759"/>
<dbReference type="Gramene" id="OE9A015995T1">
    <property type="protein sequence ID" value="OE9A015995C1"/>
    <property type="gene ID" value="OE9A015995"/>
</dbReference>
<dbReference type="InterPro" id="IPR012337">
    <property type="entry name" value="RNaseH-like_sf"/>
</dbReference>
<evidence type="ECO:0000259" key="1">
    <source>
        <dbReference type="Pfam" id="PF13456"/>
    </source>
</evidence>
<comment type="caution">
    <text evidence="2">The sequence shown here is derived from an EMBL/GenBank/DDBJ whole genome shotgun (WGS) entry which is preliminary data.</text>
</comment>
<dbReference type="CDD" id="cd06222">
    <property type="entry name" value="RNase_H_like"/>
    <property type="match status" value="1"/>
</dbReference>
<dbReference type="AlphaFoldDB" id="A0A8S0PVQ9"/>
<evidence type="ECO:0000313" key="2">
    <source>
        <dbReference type="EMBL" id="CAA2959141.1"/>
    </source>
</evidence>
<dbReference type="GO" id="GO:0004523">
    <property type="term" value="F:RNA-DNA hybrid ribonuclease activity"/>
    <property type="evidence" value="ECO:0007669"/>
    <property type="project" value="InterPro"/>
</dbReference>
<dbReference type="PANTHER" id="PTHR47723">
    <property type="entry name" value="OS05G0353850 PROTEIN"/>
    <property type="match status" value="1"/>
</dbReference>
<keyword evidence="3" id="KW-1185">Reference proteome</keyword>
<dbReference type="Gene3D" id="3.30.420.10">
    <property type="entry name" value="Ribonuclease H-like superfamily/Ribonuclease H"/>
    <property type="match status" value="1"/>
</dbReference>
<dbReference type="GO" id="GO:0003676">
    <property type="term" value="F:nucleic acid binding"/>
    <property type="evidence" value="ECO:0007669"/>
    <property type="project" value="InterPro"/>
</dbReference>